<feature type="region of interest" description="Disordered" evidence="6">
    <location>
        <begin position="1"/>
        <end position="20"/>
    </location>
</feature>
<dbReference type="Gene3D" id="3.40.50.150">
    <property type="entry name" value="Vaccinia Virus protein VP39"/>
    <property type="match status" value="1"/>
</dbReference>
<dbReference type="PANTHER" id="PTHR12303">
    <property type="entry name" value="CARNOSINE N-METHYLTRANSFERASE"/>
    <property type="match status" value="1"/>
</dbReference>
<dbReference type="Pfam" id="PF07942">
    <property type="entry name" value="CARME"/>
    <property type="match status" value="1"/>
</dbReference>
<keyword evidence="3" id="KW-0489">Methyltransferase</keyword>
<dbReference type="GO" id="GO:0032259">
    <property type="term" value="P:methylation"/>
    <property type="evidence" value="ECO:0007669"/>
    <property type="project" value="UniProtKB-KW"/>
</dbReference>
<evidence type="ECO:0000256" key="6">
    <source>
        <dbReference type="SAM" id="MobiDB-lite"/>
    </source>
</evidence>
<accession>A0A2P6TY63</accession>
<evidence type="ECO:0000256" key="5">
    <source>
        <dbReference type="ARBA" id="ARBA00022691"/>
    </source>
</evidence>
<comment type="caution">
    <text evidence="7">The sequence shown here is derived from an EMBL/GenBank/DDBJ whole genome shotgun (WGS) entry which is preliminary data.</text>
</comment>
<sequence>MQNSTGDGSAGAGPPPQPDQAALEREALGRVAHALRHYRSGAGLEVARWQHNLNQLGERHRALVPQLPEKIAAARQCIYRNHLFLSSLLAMFEEDSGWAPPHLAPANAAADEYEDGVGAAVAPQDHEKVRYVLKNCARDWSAEGAAEREQSYGRITAELRRLFASWPADAPEPPSVLVPGAGLGRLCLEIVNMGFQAQGNEFSYFMLLASAYLLNGIERPEQWTIHPWCHQSCNQPSVADQLRGVSIPDVHPAELVAGPGLLSMSAGDFAEVYAAPEYAEAFDAVACCFFLDTAHNVLEYLEVIWHTLRPGCYFVNLGPLLYHWADAHMYLEGEELSVELSLEEVKAAAARVGFKLLRDEMVTAAFLRNERSMMQSSTYNCAFWTMQKVDRAAAAAASAPAAGAAAGQQPAST</sequence>
<proteinExistence type="inferred from homology"/>
<protein>
    <recommendedName>
        <fullName evidence="2">carnosine N-methyltransferase</fullName>
        <ecNumber evidence="2">2.1.1.22</ecNumber>
    </recommendedName>
</protein>
<name>A0A2P6TY63_CHLSO</name>
<evidence type="ECO:0000313" key="8">
    <source>
        <dbReference type="Proteomes" id="UP000239899"/>
    </source>
</evidence>
<dbReference type="Proteomes" id="UP000239899">
    <property type="component" value="Unassembled WGS sequence"/>
</dbReference>
<dbReference type="OrthoDB" id="978at2759"/>
<dbReference type="EC" id="2.1.1.22" evidence="2"/>
<keyword evidence="8" id="KW-1185">Reference proteome</keyword>
<dbReference type="STRING" id="3076.A0A2P6TY63"/>
<evidence type="ECO:0000256" key="4">
    <source>
        <dbReference type="ARBA" id="ARBA00022679"/>
    </source>
</evidence>
<evidence type="ECO:0000256" key="2">
    <source>
        <dbReference type="ARBA" id="ARBA00012003"/>
    </source>
</evidence>
<organism evidence="7 8">
    <name type="scientific">Chlorella sorokiniana</name>
    <name type="common">Freshwater green alga</name>
    <dbReference type="NCBI Taxonomy" id="3076"/>
    <lineage>
        <taxon>Eukaryota</taxon>
        <taxon>Viridiplantae</taxon>
        <taxon>Chlorophyta</taxon>
        <taxon>core chlorophytes</taxon>
        <taxon>Trebouxiophyceae</taxon>
        <taxon>Chlorellales</taxon>
        <taxon>Chlorellaceae</taxon>
        <taxon>Chlorella clade</taxon>
        <taxon>Chlorella</taxon>
    </lineage>
</organism>
<dbReference type="AlphaFoldDB" id="A0A2P6TY63"/>
<evidence type="ECO:0000256" key="1">
    <source>
        <dbReference type="ARBA" id="ARBA00010086"/>
    </source>
</evidence>
<dbReference type="InterPro" id="IPR012901">
    <property type="entry name" value="CARME"/>
</dbReference>
<evidence type="ECO:0000256" key="3">
    <source>
        <dbReference type="ARBA" id="ARBA00022603"/>
    </source>
</evidence>
<comment type="similarity">
    <text evidence="1">Belongs to the carnosine N-methyltransferase family.</text>
</comment>
<evidence type="ECO:0000313" key="7">
    <source>
        <dbReference type="EMBL" id="PRW58988.1"/>
    </source>
</evidence>
<dbReference type="PANTHER" id="PTHR12303:SF6">
    <property type="entry name" value="CARNOSINE N-METHYLTRANSFERASE"/>
    <property type="match status" value="1"/>
</dbReference>
<reference evidence="7 8" key="1">
    <citation type="journal article" date="2018" name="Plant J.">
        <title>Genome sequences of Chlorella sorokiniana UTEX 1602 and Micractinium conductrix SAG 241.80: implications to maltose excretion by a green alga.</title>
        <authorList>
            <person name="Arriola M.B."/>
            <person name="Velmurugan N."/>
            <person name="Zhang Y."/>
            <person name="Plunkett M.H."/>
            <person name="Hondzo H."/>
            <person name="Barney B.M."/>
        </authorList>
    </citation>
    <scope>NUCLEOTIDE SEQUENCE [LARGE SCALE GENOMIC DNA]</scope>
    <source>
        <strain evidence="8">UTEX 1602</strain>
    </source>
</reference>
<dbReference type="InterPro" id="IPR029063">
    <property type="entry name" value="SAM-dependent_MTases_sf"/>
</dbReference>
<dbReference type="SMART" id="SM01296">
    <property type="entry name" value="N2227"/>
    <property type="match status" value="1"/>
</dbReference>
<keyword evidence="4" id="KW-0808">Transferase</keyword>
<dbReference type="GO" id="GO:0030735">
    <property type="term" value="F:carnosine N-methyltransferase activity"/>
    <property type="evidence" value="ECO:0007669"/>
    <property type="project" value="UniProtKB-EC"/>
</dbReference>
<dbReference type="SUPFAM" id="SSF53335">
    <property type="entry name" value="S-adenosyl-L-methionine-dependent methyltransferases"/>
    <property type="match status" value="1"/>
</dbReference>
<gene>
    <name evidence="7" type="ORF">C2E21_2036</name>
</gene>
<dbReference type="EMBL" id="LHPG02000004">
    <property type="protein sequence ID" value="PRW58988.1"/>
    <property type="molecule type" value="Genomic_DNA"/>
</dbReference>
<keyword evidence="5" id="KW-0949">S-adenosyl-L-methionine</keyword>